<organism evidence="3 4">
    <name type="scientific">Marivivens niveibacter</name>
    <dbReference type="NCBI Taxonomy" id="1930667"/>
    <lineage>
        <taxon>Bacteria</taxon>
        <taxon>Pseudomonadati</taxon>
        <taxon>Pseudomonadota</taxon>
        <taxon>Alphaproteobacteria</taxon>
        <taxon>Rhodobacterales</taxon>
        <taxon>Paracoccaceae</taxon>
        <taxon>Marivivens group</taxon>
        <taxon>Marivivens</taxon>
    </lineage>
</organism>
<dbReference type="InterPro" id="IPR048124">
    <property type="entry name" value="Tannase_B"/>
</dbReference>
<protein>
    <recommendedName>
        <fullName evidence="2">BD-FAE-like domain-containing protein</fullName>
    </recommendedName>
</protein>
<dbReference type="AlphaFoldDB" id="A0A251WV87"/>
<sequence>MKVIPTACTAALLAGTAMSSVAQGVYDDALRLDPNSYETLTVTVDGEPMAVRRYEAVYVGNPVAMSATQPARSMGPGGSPASADGQELADLLTYQKMAIYVPEASIEDQSTAMIFAVNNAGWFASELRTSVETGGEYVSTSDTDKVGAALGAGYVFVDVGTRGRGIVAADGTAAGKAPAAIVDAKAAIRFLRLNDDVLPGSAERIVITGTSGGGGLSTAVAASGNASDYFPYLAEIGAAGIDADGASSLNDDVFATIAYCPITSLGYADMAYEWLYQAQRDEQLTGVSLEASQTLRSQYPSYLESLGLVLDDGTPLTADNMTDLLMQIVTQEIQDHIDEGGSVPALGEMFEFTSRGQTVEVENTWLSVVDGQIVPFEIQDFLTFVTQTSALKSVPAFDRTANSGNEGVDGENTLFGPAAQEYSNFTPFGWNMNEVAGDGSGADDTGLKWNEFVETKEGQAIAAQVKLTDPQAFLQGNADSAPYWYIRHGMIDRDTSFAVELALYRAVAGTDGVKDVNFTLPWMTPHSGNYDVQEAYGWLASVLSDAE</sequence>
<reference evidence="3 4" key="1">
    <citation type="submission" date="2016-12" db="EMBL/GenBank/DDBJ databases">
        <title>The draft genome sequence of HSLHS2.</title>
        <authorList>
            <person name="Hu D."/>
            <person name="Wang L."/>
            <person name="Shao Z."/>
        </authorList>
    </citation>
    <scope>NUCLEOTIDE SEQUENCE [LARGE SCALE GENOMIC DNA]</scope>
    <source>
        <strain evidence="3">MCCC 1A06712</strain>
    </source>
</reference>
<dbReference type="EMBL" id="MSPP01000006">
    <property type="protein sequence ID" value="OUD08312.1"/>
    <property type="molecule type" value="Genomic_DNA"/>
</dbReference>
<dbReference type="OrthoDB" id="923957at2"/>
<feature type="signal peptide" evidence="1">
    <location>
        <begin position="1"/>
        <end position="22"/>
    </location>
</feature>
<gene>
    <name evidence="3" type="ORF">BVC71_14160</name>
</gene>
<dbReference type="InterPro" id="IPR049492">
    <property type="entry name" value="BD-FAE-like_dom"/>
</dbReference>
<proteinExistence type="predicted"/>
<dbReference type="RefSeq" id="WP_086452343.1">
    <property type="nucleotide sequence ID" value="NZ_MSPP01000006.1"/>
</dbReference>
<evidence type="ECO:0000256" key="1">
    <source>
        <dbReference type="SAM" id="SignalP"/>
    </source>
</evidence>
<feature type="chain" id="PRO_5013259234" description="BD-FAE-like domain-containing protein" evidence="1">
    <location>
        <begin position="23"/>
        <end position="547"/>
    </location>
</feature>
<feature type="domain" description="BD-FAE-like" evidence="2">
    <location>
        <begin position="145"/>
        <end position="226"/>
    </location>
</feature>
<dbReference type="Pfam" id="PF20434">
    <property type="entry name" value="BD-FAE"/>
    <property type="match status" value="1"/>
</dbReference>
<evidence type="ECO:0000313" key="3">
    <source>
        <dbReference type="EMBL" id="OUD08312.1"/>
    </source>
</evidence>
<keyword evidence="4" id="KW-1185">Reference proteome</keyword>
<dbReference type="SUPFAM" id="SSF53474">
    <property type="entry name" value="alpha/beta-Hydrolases"/>
    <property type="match status" value="1"/>
</dbReference>
<dbReference type="InterPro" id="IPR029058">
    <property type="entry name" value="AB_hydrolase_fold"/>
</dbReference>
<comment type="caution">
    <text evidence="3">The sequence shown here is derived from an EMBL/GenBank/DDBJ whole genome shotgun (WGS) entry which is preliminary data.</text>
</comment>
<dbReference type="Gene3D" id="3.40.50.1820">
    <property type="entry name" value="alpha/beta hydrolase"/>
    <property type="match status" value="1"/>
</dbReference>
<accession>A0A251WV87</accession>
<dbReference type="Proteomes" id="UP000194664">
    <property type="component" value="Unassembled WGS sequence"/>
</dbReference>
<dbReference type="NCBIfam" id="NF041556">
    <property type="entry name" value="tannase_B"/>
    <property type="match status" value="1"/>
</dbReference>
<evidence type="ECO:0000259" key="2">
    <source>
        <dbReference type="Pfam" id="PF20434"/>
    </source>
</evidence>
<name>A0A251WV87_9RHOB</name>
<evidence type="ECO:0000313" key="4">
    <source>
        <dbReference type="Proteomes" id="UP000194664"/>
    </source>
</evidence>
<keyword evidence="1" id="KW-0732">Signal</keyword>